<sequence>MDFQYERLLLQMLIVLIPIILYLATSNDRRDKKRESLIWCAVCAFTLALSISVPIISDRGILLDLRMVPWYLSFIYGGTSVGVIVSIVFYVIRFLVGGVGMIPAFISMIISIVCIYCFHKKFHSWTLKKKIYFSVLFLVFSSAMLPVIAIFLVAEPLTLVTAGNYMIFVIENGLMAWFAIYLMESHREKMLLMKEVQRNEKMHVVGQLAASVAHEIRNPMTSVRGFIQLLTGSHNLSSAEKDYLTISLEELDRANKIISDYLSLGKNQIIEKDGILDMGQEASKSVNSLSSYATYHNVDVSIDIRGQAVISGNTGRVQQMFVNLIKNAIEAADEKVNISIYPNRDKVNIFISNDGEGMVLEQIEKLGLPFYSTKEKGTGLGLMVTLQIIREMGGKWKVVSDKTTGTVFQLTFPLCNSKWHWI</sequence>
<name>A0A372LFK2_9BACI</name>
<keyword evidence="7 14" id="KW-0812">Transmembrane</keyword>
<comment type="caution">
    <text evidence="16">The sequence shown here is derived from an EMBL/GenBank/DDBJ whole genome shotgun (WGS) entry which is preliminary data.</text>
</comment>
<evidence type="ECO:0000256" key="4">
    <source>
        <dbReference type="ARBA" id="ARBA00022475"/>
    </source>
</evidence>
<dbReference type="GO" id="GO:0071555">
    <property type="term" value="P:cell wall organization"/>
    <property type="evidence" value="ECO:0007669"/>
    <property type="project" value="InterPro"/>
</dbReference>
<dbReference type="SMART" id="SM00388">
    <property type="entry name" value="HisKA"/>
    <property type="match status" value="1"/>
</dbReference>
<proteinExistence type="predicted"/>
<dbReference type="Pfam" id="PF00512">
    <property type="entry name" value="HisKA"/>
    <property type="match status" value="1"/>
</dbReference>
<dbReference type="PRINTS" id="PR00344">
    <property type="entry name" value="BCTRLSENSOR"/>
</dbReference>
<feature type="transmembrane region" description="Helical" evidence="14">
    <location>
        <begin position="36"/>
        <end position="56"/>
    </location>
</feature>
<evidence type="ECO:0000256" key="13">
    <source>
        <dbReference type="ARBA" id="ARBA00023136"/>
    </source>
</evidence>
<evidence type="ECO:0000256" key="6">
    <source>
        <dbReference type="ARBA" id="ARBA00022679"/>
    </source>
</evidence>
<keyword evidence="9" id="KW-0418">Kinase</keyword>
<keyword evidence="17" id="KW-1185">Reference proteome</keyword>
<evidence type="ECO:0000259" key="15">
    <source>
        <dbReference type="PROSITE" id="PS50109"/>
    </source>
</evidence>
<dbReference type="OrthoDB" id="9815750at2"/>
<evidence type="ECO:0000256" key="14">
    <source>
        <dbReference type="SAM" id="Phobius"/>
    </source>
</evidence>
<dbReference type="GO" id="GO:0005886">
    <property type="term" value="C:plasma membrane"/>
    <property type="evidence" value="ECO:0007669"/>
    <property type="project" value="UniProtKB-SubCell"/>
</dbReference>
<dbReference type="RefSeq" id="WP_117321257.1">
    <property type="nucleotide sequence ID" value="NZ_QVTD01000003.1"/>
</dbReference>
<keyword evidence="11 14" id="KW-1133">Transmembrane helix</keyword>
<evidence type="ECO:0000256" key="11">
    <source>
        <dbReference type="ARBA" id="ARBA00022989"/>
    </source>
</evidence>
<dbReference type="InterPro" id="IPR004358">
    <property type="entry name" value="Sig_transdc_His_kin-like_C"/>
</dbReference>
<dbReference type="GO" id="GO:0005524">
    <property type="term" value="F:ATP binding"/>
    <property type="evidence" value="ECO:0007669"/>
    <property type="project" value="UniProtKB-KW"/>
</dbReference>
<evidence type="ECO:0000313" key="17">
    <source>
        <dbReference type="Proteomes" id="UP000262939"/>
    </source>
</evidence>
<dbReference type="Pfam" id="PF07694">
    <property type="entry name" value="5TM-5TMR_LYT"/>
    <property type="match status" value="1"/>
</dbReference>
<protein>
    <recommendedName>
        <fullName evidence="3">histidine kinase</fullName>
        <ecNumber evidence="3">2.7.13.3</ecNumber>
    </recommendedName>
</protein>
<dbReference type="InterPro" id="IPR036097">
    <property type="entry name" value="HisK_dim/P_sf"/>
</dbReference>
<gene>
    <name evidence="16" type="ORF">D0466_03985</name>
</gene>
<feature type="transmembrane region" description="Helical" evidence="14">
    <location>
        <begin position="131"/>
        <end position="153"/>
    </location>
</feature>
<dbReference type="Gene3D" id="1.10.287.130">
    <property type="match status" value="1"/>
</dbReference>
<evidence type="ECO:0000256" key="9">
    <source>
        <dbReference type="ARBA" id="ARBA00022777"/>
    </source>
</evidence>
<dbReference type="CDD" id="cd00075">
    <property type="entry name" value="HATPase"/>
    <property type="match status" value="1"/>
</dbReference>
<dbReference type="PROSITE" id="PS50109">
    <property type="entry name" value="HIS_KIN"/>
    <property type="match status" value="1"/>
</dbReference>
<evidence type="ECO:0000256" key="7">
    <source>
        <dbReference type="ARBA" id="ARBA00022692"/>
    </source>
</evidence>
<dbReference type="CDD" id="cd00082">
    <property type="entry name" value="HisKA"/>
    <property type="match status" value="1"/>
</dbReference>
<reference evidence="16 17" key="1">
    <citation type="submission" date="2018-08" db="EMBL/GenBank/DDBJ databases">
        <title>Bacillus chawlae sp. nov., Bacillus glennii sp. nov., and Bacillus saganii sp. nov. Isolated from the Vehicle Assembly Building at Kennedy Space Center where the Viking Spacecraft were Assembled.</title>
        <authorList>
            <person name="Seuylemezian A."/>
            <person name="Vaishampayan P."/>
        </authorList>
    </citation>
    <scope>NUCLEOTIDE SEQUENCE [LARGE SCALE GENOMIC DNA]</scope>
    <source>
        <strain evidence="16 17">V44-8</strain>
    </source>
</reference>
<dbReference type="PANTHER" id="PTHR43065">
    <property type="entry name" value="SENSOR HISTIDINE KINASE"/>
    <property type="match status" value="1"/>
</dbReference>
<keyword evidence="5" id="KW-0597">Phosphoprotein</keyword>
<dbReference type="InterPro" id="IPR011620">
    <property type="entry name" value="Sig_transdc_His_kinase_LytS_TM"/>
</dbReference>
<evidence type="ECO:0000313" key="16">
    <source>
        <dbReference type="EMBL" id="RFU65081.1"/>
    </source>
</evidence>
<accession>A0A372LFK2</accession>
<feature type="transmembrane region" description="Helical" evidence="14">
    <location>
        <begin position="68"/>
        <end position="92"/>
    </location>
</feature>
<evidence type="ECO:0000256" key="3">
    <source>
        <dbReference type="ARBA" id="ARBA00012438"/>
    </source>
</evidence>
<evidence type="ECO:0000256" key="12">
    <source>
        <dbReference type="ARBA" id="ARBA00023012"/>
    </source>
</evidence>
<feature type="transmembrane region" description="Helical" evidence="14">
    <location>
        <begin position="7"/>
        <end position="24"/>
    </location>
</feature>
<dbReference type="GO" id="GO:0000155">
    <property type="term" value="F:phosphorelay sensor kinase activity"/>
    <property type="evidence" value="ECO:0007669"/>
    <property type="project" value="InterPro"/>
</dbReference>
<keyword evidence="13 14" id="KW-0472">Membrane</keyword>
<evidence type="ECO:0000256" key="10">
    <source>
        <dbReference type="ARBA" id="ARBA00022840"/>
    </source>
</evidence>
<keyword evidence="8" id="KW-0547">Nucleotide-binding</keyword>
<dbReference type="AlphaFoldDB" id="A0A372LFK2"/>
<evidence type="ECO:0000256" key="1">
    <source>
        <dbReference type="ARBA" id="ARBA00000085"/>
    </source>
</evidence>
<keyword evidence="4" id="KW-1003">Cell membrane</keyword>
<evidence type="ECO:0000256" key="2">
    <source>
        <dbReference type="ARBA" id="ARBA00004651"/>
    </source>
</evidence>
<feature type="domain" description="Histidine kinase" evidence="15">
    <location>
        <begin position="211"/>
        <end position="416"/>
    </location>
</feature>
<dbReference type="InterPro" id="IPR003594">
    <property type="entry name" value="HATPase_dom"/>
</dbReference>
<dbReference type="InterPro" id="IPR003661">
    <property type="entry name" value="HisK_dim/P_dom"/>
</dbReference>
<comment type="subcellular location">
    <subcellularLocation>
        <location evidence="2">Cell membrane</location>
        <topology evidence="2">Multi-pass membrane protein</topology>
    </subcellularLocation>
</comment>
<dbReference type="InterPro" id="IPR005467">
    <property type="entry name" value="His_kinase_dom"/>
</dbReference>
<dbReference type="EC" id="2.7.13.3" evidence="3"/>
<dbReference type="SMART" id="SM00387">
    <property type="entry name" value="HATPase_c"/>
    <property type="match status" value="1"/>
</dbReference>
<keyword evidence="6" id="KW-0808">Transferase</keyword>
<dbReference type="Gene3D" id="3.30.565.10">
    <property type="entry name" value="Histidine kinase-like ATPase, C-terminal domain"/>
    <property type="match status" value="1"/>
</dbReference>
<dbReference type="SUPFAM" id="SSF47384">
    <property type="entry name" value="Homodimeric domain of signal transducing histidine kinase"/>
    <property type="match status" value="1"/>
</dbReference>
<evidence type="ECO:0000256" key="8">
    <source>
        <dbReference type="ARBA" id="ARBA00022741"/>
    </source>
</evidence>
<feature type="transmembrane region" description="Helical" evidence="14">
    <location>
        <begin position="98"/>
        <end position="119"/>
    </location>
</feature>
<dbReference type="SUPFAM" id="SSF55874">
    <property type="entry name" value="ATPase domain of HSP90 chaperone/DNA topoisomerase II/histidine kinase"/>
    <property type="match status" value="1"/>
</dbReference>
<evidence type="ECO:0000256" key="5">
    <source>
        <dbReference type="ARBA" id="ARBA00022553"/>
    </source>
</evidence>
<keyword evidence="10" id="KW-0067">ATP-binding</keyword>
<dbReference type="InterPro" id="IPR036890">
    <property type="entry name" value="HATPase_C_sf"/>
</dbReference>
<dbReference type="EMBL" id="QVTD01000003">
    <property type="protein sequence ID" value="RFU65081.1"/>
    <property type="molecule type" value="Genomic_DNA"/>
</dbReference>
<feature type="transmembrane region" description="Helical" evidence="14">
    <location>
        <begin position="165"/>
        <end position="183"/>
    </location>
</feature>
<comment type="catalytic activity">
    <reaction evidence="1">
        <text>ATP + protein L-histidine = ADP + protein N-phospho-L-histidine.</text>
        <dbReference type="EC" id="2.7.13.3"/>
    </reaction>
</comment>
<dbReference type="Proteomes" id="UP000262939">
    <property type="component" value="Unassembled WGS sequence"/>
</dbReference>
<dbReference type="PANTHER" id="PTHR43065:SF46">
    <property type="entry name" value="C4-DICARBOXYLATE TRANSPORT SENSOR PROTEIN DCTB"/>
    <property type="match status" value="1"/>
</dbReference>
<organism evidence="16 17">
    <name type="scientific">Peribacillus glennii</name>
    <dbReference type="NCBI Taxonomy" id="2303991"/>
    <lineage>
        <taxon>Bacteria</taxon>
        <taxon>Bacillati</taxon>
        <taxon>Bacillota</taxon>
        <taxon>Bacilli</taxon>
        <taxon>Bacillales</taxon>
        <taxon>Bacillaceae</taxon>
        <taxon>Peribacillus</taxon>
    </lineage>
</organism>
<dbReference type="Pfam" id="PF02518">
    <property type="entry name" value="HATPase_c"/>
    <property type="match status" value="1"/>
</dbReference>
<keyword evidence="12" id="KW-0902">Two-component regulatory system</keyword>